<evidence type="ECO:0000256" key="1">
    <source>
        <dbReference type="SAM" id="MobiDB-lite"/>
    </source>
</evidence>
<dbReference type="EMBL" id="KN832014">
    <property type="protein sequence ID" value="KIN98624.1"/>
    <property type="molecule type" value="Genomic_DNA"/>
</dbReference>
<dbReference type="Gene3D" id="2.40.70.10">
    <property type="entry name" value="Acid Proteases"/>
    <property type="match status" value="1"/>
</dbReference>
<dbReference type="HOGENOM" id="CLU_003921_2_0_1"/>
<dbReference type="STRING" id="870435.A0A0C3NBW1"/>
<feature type="non-terminal residue" evidence="2">
    <location>
        <position position="1"/>
    </location>
</feature>
<dbReference type="Pfam" id="PF13650">
    <property type="entry name" value="Asp_protease_2"/>
    <property type="match status" value="1"/>
</dbReference>
<dbReference type="Proteomes" id="UP000054217">
    <property type="component" value="Unassembled WGS sequence"/>
</dbReference>
<evidence type="ECO:0000313" key="2">
    <source>
        <dbReference type="EMBL" id="KIN98624.1"/>
    </source>
</evidence>
<name>A0A0C3NBW1_PISTI</name>
<reference evidence="3" key="2">
    <citation type="submission" date="2015-01" db="EMBL/GenBank/DDBJ databases">
        <title>Evolutionary Origins and Diversification of the Mycorrhizal Mutualists.</title>
        <authorList>
            <consortium name="DOE Joint Genome Institute"/>
            <consortium name="Mycorrhizal Genomics Consortium"/>
            <person name="Kohler A."/>
            <person name="Kuo A."/>
            <person name="Nagy L.G."/>
            <person name="Floudas D."/>
            <person name="Copeland A."/>
            <person name="Barry K.W."/>
            <person name="Cichocki N."/>
            <person name="Veneault-Fourrey C."/>
            <person name="LaButti K."/>
            <person name="Lindquist E.A."/>
            <person name="Lipzen A."/>
            <person name="Lundell T."/>
            <person name="Morin E."/>
            <person name="Murat C."/>
            <person name="Riley R."/>
            <person name="Ohm R."/>
            <person name="Sun H."/>
            <person name="Tunlid A."/>
            <person name="Henrissat B."/>
            <person name="Grigoriev I.V."/>
            <person name="Hibbett D.S."/>
            <person name="Martin F."/>
        </authorList>
    </citation>
    <scope>NUCLEOTIDE SEQUENCE [LARGE SCALE GENOMIC DNA]</scope>
    <source>
        <strain evidence="3">Marx 270</strain>
    </source>
</reference>
<evidence type="ECO:0000313" key="3">
    <source>
        <dbReference type="Proteomes" id="UP000054217"/>
    </source>
</evidence>
<sequence length="806" mass="88205">LTAPDFPGGFIHSTPRRPETPPSPVTPVTSSDSSSPTPSFSRLFDTSESIPRLPAPSATLPQPLTRSQTTHQPISNLPTLPPARSCTIPTASHPQPIPVPPVTNPAPPPQVNPPMANPQFQMLLHGTQNSPKFSGDSPAQLPCYLEDIDFLSTLAALDDCGKIKAAIRYADLEEAEVWQTLPETAPAADDWDAFVVAVKGLYPGCEGDDCYCCADLQYLVEEYQSKPMRNQDDLGEYQQKFAKISALLIKTKKLAETEQDSMFLNGFLRAIADHIRHRLSIVRTDLHPDDPYPLTEVVKAAKFLLTGSALRSVVPTMGTAASPAAPPSSAYMLQVPPAGTVVKQEYNFQTQPLPQQRRPGCSFCADPNHWTRMCALVEVYIRAGKITRGTDNRLYLVDGSRIPRFPQCQRACCDSCHSAQGTANLFCVAHPEIDVQLEIQPSAFLNTVQDADEPVADLADPDFQAYVAQAWATYQADKGNKGAVIPRGKKARFDRVEITARPTARPANPPRVDPRAATVEEEIISPGVQSSRAARQASEPSTPAPTSTAMKPYVPPTNPAPTPTCKDPIPTAIVLPQTLYPAACNQNQYRYSFPLKDEAAPKRIVERILETSVAMPVKELFAVALEFRKQFRDITMAKRITTNEIEVVRSDDEAGVQVNELTGRDPQRTVREYGDRVIHGDDGSIVAHHTLLLHCIEAKVPGTDVTINCILDSGSEIVAMPRRVWEKIGLPLRCDHLMTMTSANMSKDTTVGVLENLKLDFSAGPVMLQVQVIEHANFNMLLGCPFICLMSAVTNDYPDGGQRITL</sequence>
<accession>A0A0C3NBW1</accession>
<protein>
    <submittedName>
        <fullName evidence="2">Uncharacterized protein</fullName>
    </submittedName>
</protein>
<dbReference type="CDD" id="cd00303">
    <property type="entry name" value="retropepsin_like"/>
    <property type="match status" value="1"/>
</dbReference>
<reference evidence="2 3" key="1">
    <citation type="submission" date="2014-04" db="EMBL/GenBank/DDBJ databases">
        <authorList>
            <consortium name="DOE Joint Genome Institute"/>
            <person name="Kuo A."/>
            <person name="Kohler A."/>
            <person name="Costa M.D."/>
            <person name="Nagy L.G."/>
            <person name="Floudas D."/>
            <person name="Copeland A."/>
            <person name="Barry K.W."/>
            <person name="Cichocki N."/>
            <person name="Veneault-Fourrey C."/>
            <person name="LaButti K."/>
            <person name="Lindquist E.A."/>
            <person name="Lipzen A."/>
            <person name="Lundell T."/>
            <person name="Morin E."/>
            <person name="Murat C."/>
            <person name="Sun H."/>
            <person name="Tunlid A."/>
            <person name="Henrissat B."/>
            <person name="Grigoriev I.V."/>
            <person name="Hibbett D.S."/>
            <person name="Martin F."/>
            <person name="Nordberg H.P."/>
            <person name="Cantor M.N."/>
            <person name="Hua S.X."/>
        </authorList>
    </citation>
    <scope>NUCLEOTIDE SEQUENCE [LARGE SCALE GENOMIC DNA]</scope>
    <source>
        <strain evidence="2 3">Marx 270</strain>
    </source>
</reference>
<feature type="compositionally biased region" description="Low complexity" evidence="1">
    <location>
        <begin position="26"/>
        <end position="39"/>
    </location>
</feature>
<gene>
    <name evidence="2" type="ORF">M404DRAFT_31267</name>
</gene>
<feature type="region of interest" description="Disordered" evidence="1">
    <location>
        <begin position="1"/>
        <end position="97"/>
    </location>
</feature>
<proteinExistence type="predicted"/>
<dbReference type="OrthoDB" id="3252634at2759"/>
<feature type="compositionally biased region" description="Polar residues" evidence="1">
    <location>
        <begin position="59"/>
        <end position="78"/>
    </location>
</feature>
<dbReference type="InterPro" id="IPR021109">
    <property type="entry name" value="Peptidase_aspartic_dom_sf"/>
</dbReference>
<dbReference type="AlphaFoldDB" id="A0A0C3NBW1"/>
<keyword evidence="3" id="KW-1185">Reference proteome</keyword>
<feature type="region of interest" description="Disordered" evidence="1">
    <location>
        <begin position="524"/>
        <end position="561"/>
    </location>
</feature>
<dbReference type="InParanoid" id="A0A0C3NBW1"/>
<feature type="compositionally biased region" description="Polar residues" evidence="1">
    <location>
        <begin position="527"/>
        <end position="549"/>
    </location>
</feature>
<organism evidence="2 3">
    <name type="scientific">Pisolithus tinctorius Marx 270</name>
    <dbReference type="NCBI Taxonomy" id="870435"/>
    <lineage>
        <taxon>Eukaryota</taxon>
        <taxon>Fungi</taxon>
        <taxon>Dikarya</taxon>
        <taxon>Basidiomycota</taxon>
        <taxon>Agaricomycotina</taxon>
        <taxon>Agaricomycetes</taxon>
        <taxon>Agaricomycetidae</taxon>
        <taxon>Boletales</taxon>
        <taxon>Sclerodermatineae</taxon>
        <taxon>Pisolithaceae</taxon>
        <taxon>Pisolithus</taxon>
    </lineage>
</organism>